<name>A0A4R4JT74_PSEVA</name>
<gene>
    <name evidence="1" type="ORF">EIY72_26450</name>
</gene>
<protein>
    <submittedName>
        <fullName evidence="1">Uncharacterized protein</fullName>
    </submittedName>
</protein>
<dbReference type="Proteomes" id="UP000295254">
    <property type="component" value="Unassembled WGS sequence"/>
</dbReference>
<sequence length="114" mass="12320">MGDSDALLSRSVMSEVERGPSIPSAVAMAMEMDFGMPITAYLFAAVDSPPILMGTVYGDTTGRFREGASIRTSRITGVNFVNGYSIFHTVAGSQYLVVSWAPGGNNLYMNRIYH</sequence>
<evidence type="ECO:0000313" key="2">
    <source>
        <dbReference type="Proteomes" id="UP000295254"/>
    </source>
</evidence>
<reference evidence="2" key="1">
    <citation type="journal article" date="2019" name="bioRxiv">
        <title>Bacterially produced spermidine induces plant systemic susceptibility to pathogens.</title>
        <authorList>
            <person name="Melnyk R.A."/>
            <person name="Beskrovnaya P.A."/>
            <person name="Liu Z."/>
            <person name="Song Y."/>
            <person name="Haney C.H."/>
        </authorList>
    </citation>
    <scope>NUCLEOTIDE SEQUENCE [LARGE SCALE GENOMIC DNA]</scope>
    <source>
        <strain evidence="2">Dha-51</strain>
    </source>
</reference>
<dbReference type="EMBL" id="RRZK01000032">
    <property type="protein sequence ID" value="TDB57798.1"/>
    <property type="molecule type" value="Genomic_DNA"/>
</dbReference>
<comment type="caution">
    <text evidence="1">The sequence shown here is derived from an EMBL/GenBank/DDBJ whole genome shotgun (WGS) entry which is preliminary data.</text>
</comment>
<keyword evidence="2" id="KW-1185">Reference proteome</keyword>
<evidence type="ECO:0000313" key="1">
    <source>
        <dbReference type="EMBL" id="TDB57798.1"/>
    </source>
</evidence>
<proteinExistence type="predicted"/>
<dbReference type="AlphaFoldDB" id="A0A4R4JT74"/>
<accession>A0A4R4JT74</accession>
<dbReference type="OrthoDB" id="6969759at2"/>
<organism evidence="1 2">
    <name type="scientific">Pseudomonas vancouverensis</name>
    <dbReference type="NCBI Taxonomy" id="95300"/>
    <lineage>
        <taxon>Bacteria</taxon>
        <taxon>Pseudomonadati</taxon>
        <taxon>Pseudomonadota</taxon>
        <taxon>Gammaproteobacteria</taxon>
        <taxon>Pseudomonadales</taxon>
        <taxon>Pseudomonadaceae</taxon>
        <taxon>Pseudomonas</taxon>
    </lineage>
</organism>
<dbReference type="RefSeq" id="WP_093215714.1">
    <property type="nucleotide sequence ID" value="NZ_LT629803.1"/>
</dbReference>